<dbReference type="PANTHER" id="PTHR11409">
    <property type="entry name" value="ADENOSINE DEAMINASE"/>
    <property type="match status" value="1"/>
</dbReference>
<protein>
    <submittedName>
        <fullName evidence="5">Metallo-dependent hydrolase</fullName>
    </submittedName>
</protein>
<dbReference type="Pfam" id="PF00962">
    <property type="entry name" value="A_deaminase"/>
    <property type="match status" value="1"/>
</dbReference>
<evidence type="ECO:0000256" key="3">
    <source>
        <dbReference type="ARBA" id="ARBA00022801"/>
    </source>
</evidence>
<dbReference type="InterPro" id="IPR001365">
    <property type="entry name" value="A_deaminase_dom"/>
</dbReference>
<accession>A0A2V1CZJ2</accession>
<dbReference type="SUPFAM" id="SSF51556">
    <property type="entry name" value="Metallo-dependent hydrolases"/>
    <property type="match status" value="1"/>
</dbReference>
<dbReference type="GO" id="GO:0046103">
    <property type="term" value="P:inosine biosynthetic process"/>
    <property type="evidence" value="ECO:0007669"/>
    <property type="project" value="TreeGrafter"/>
</dbReference>
<dbReference type="Proteomes" id="UP000244855">
    <property type="component" value="Unassembled WGS sequence"/>
</dbReference>
<keyword evidence="2" id="KW-0479">Metal-binding</keyword>
<evidence type="ECO:0000259" key="4">
    <source>
        <dbReference type="Pfam" id="PF00962"/>
    </source>
</evidence>
<dbReference type="GO" id="GO:0004000">
    <property type="term" value="F:adenosine deaminase activity"/>
    <property type="evidence" value="ECO:0007669"/>
    <property type="project" value="TreeGrafter"/>
</dbReference>
<dbReference type="OrthoDB" id="7202371at2759"/>
<organism evidence="5 6">
    <name type="scientific">Periconia macrospinosa</name>
    <dbReference type="NCBI Taxonomy" id="97972"/>
    <lineage>
        <taxon>Eukaryota</taxon>
        <taxon>Fungi</taxon>
        <taxon>Dikarya</taxon>
        <taxon>Ascomycota</taxon>
        <taxon>Pezizomycotina</taxon>
        <taxon>Dothideomycetes</taxon>
        <taxon>Pleosporomycetidae</taxon>
        <taxon>Pleosporales</taxon>
        <taxon>Massarineae</taxon>
        <taxon>Periconiaceae</taxon>
        <taxon>Periconia</taxon>
    </lineage>
</organism>
<dbReference type="EMBL" id="KZ805945">
    <property type="protein sequence ID" value="PVH91146.1"/>
    <property type="molecule type" value="Genomic_DNA"/>
</dbReference>
<sequence>MVYNPTHTVNRIWARSNQATRCFKGLVNYEKTYEWYIGQMIESMIEQTAMDAELRLMLLDTFMPINDGQEKIYTAKQMQSILDCGEGKRKELRQKGEGKKFPFRLKELMDCIELKKKFPDVICGAQIFQHKCRKERLKIPFLFHTGETLLDTGGTSDLKNSNLYDAVALSSKRIGHGFSLMKHPELIKRCIRTKGDPGICIELCPTSNELLHLCRNVKEHPYPELLAAGIPCTVNTDNPNLYGNSMSHEFYQVMVGSQRMSVHSWRQLALWSFKYSCLDEKDKREGKRILMKDWEEFCGGVVEQFDHLFDVEGNTVNETLVKELYRLP</sequence>
<gene>
    <name evidence="5" type="ORF">DM02DRAFT_647397</name>
</gene>
<feature type="domain" description="Adenosine deaminase" evidence="4">
    <location>
        <begin position="167"/>
        <end position="285"/>
    </location>
</feature>
<evidence type="ECO:0000313" key="6">
    <source>
        <dbReference type="Proteomes" id="UP000244855"/>
    </source>
</evidence>
<dbReference type="Gene3D" id="3.20.20.140">
    <property type="entry name" value="Metal-dependent hydrolases"/>
    <property type="match status" value="1"/>
</dbReference>
<dbReference type="STRING" id="97972.A0A2V1CZJ2"/>
<reference evidence="5 6" key="1">
    <citation type="journal article" date="2018" name="Sci. Rep.">
        <title>Comparative genomics provides insights into the lifestyle and reveals functional heterogeneity of dark septate endophytic fungi.</title>
        <authorList>
            <person name="Knapp D.G."/>
            <person name="Nemeth J.B."/>
            <person name="Barry K."/>
            <person name="Hainaut M."/>
            <person name="Henrissat B."/>
            <person name="Johnson J."/>
            <person name="Kuo A."/>
            <person name="Lim J.H.P."/>
            <person name="Lipzen A."/>
            <person name="Nolan M."/>
            <person name="Ohm R.A."/>
            <person name="Tamas L."/>
            <person name="Grigoriev I.V."/>
            <person name="Spatafora J.W."/>
            <person name="Nagy L.G."/>
            <person name="Kovacs G.M."/>
        </authorList>
    </citation>
    <scope>NUCLEOTIDE SEQUENCE [LARGE SCALE GENOMIC DNA]</scope>
    <source>
        <strain evidence="5 6">DSE2036</strain>
    </source>
</reference>
<keyword evidence="6" id="KW-1185">Reference proteome</keyword>
<dbReference type="AlphaFoldDB" id="A0A2V1CZJ2"/>
<dbReference type="GO" id="GO:0046872">
    <property type="term" value="F:metal ion binding"/>
    <property type="evidence" value="ECO:0007669"/>
    <property type="project" value="UniProtKB-KW"/>
</dbReference>
<evidence type="ECO:0000313" key="5">
    <source>
        <dbReference type="EMBL" id="PVH91146.1"/>
    </source>
</evidence>
<dbReference type="GO" id="GO:0006154">
    <property type="term" value="P:adenosine catabolic process"/>
    <property type="evidence" value="ECO:0007669"/>
    <property type="project" value="TreeGrafter"/>
</dbReference>
<keyword evidence="3 5" id="KW-0378">Hydrolase</keyword>
<evidence type="ECO:0000256" key="1">
    <source>
        <dbReference type="ARBA" id="ARBA00001947"/>
    </source>
</evidence>
<comment type="cofactor">
    <cofactor evidence="1">
        <name>Zn(2+)</name>
        <dbReference type="ChEBI" id="CHEBI:29105"/>
    </cofactor>
</comment>
<name>A0A2V1CZJ2_9PLEO</name>
<dbReference type="InterPro" id="IPR006330">
    <property type="entry name" value="Ado/ade_deaminase"/>
</dbReference>
<dbReference type="InterPro" id="IPR032466">
    <property type="entry name" value="Metal_Hydrolase"/>
</dbReference>
<evidence type="ECO:0000256" key="2">
    <source>
        <dbReference type="ARBA" id="ARBA00022723"/>
    </source>
</evidence>
<dbReference type="PANTHER" id="PTHR11409:SF37">
    <property type="entry name" value="ADENOSINE DEAMINASE DOMAIN-CONTAINING PROTEIN"/>
    <property type="match status" value="1"/>
</dbReference>
<proteinExistence type="predicted"/>